<reference evidence="2 3" key="1">
    <citation type="submission" date="2020-01" db="EMBL/GenBank/DDBJ databases">
        <title>Paenibacillus soybeanensis sp. nov. isolated from the nodules of soybean (Glycine max(L.) Merr).</title>
        <authorList>
            <person name="Wang H."/>
        </authorList>
    </citation>
    <scope>NUCLEOTIDE SEQUENCE [LARGE SCALE GENOMIC DNA]</scope>
    <source>
        <strain evidence="2 3">T1</strain>
    </source>
</reference>
<comment type="caution">
    <text evidence="2">The sequence shown here is derived from an EMBL/GenBank/DDBJ whole genome shotgun (WGS) entry which is preliminary data.</text>
</comment>
<gene>
    <name evidence="2" type="ORF">GT019_13025</name>
</gene>
<evidence type="ECO:0000313" key="2">
    <source>
        <dbReference type="EMBL" id="NBD24800.1"/>
    </source>
</evidence>
<dbReference type="Gene3D" id="2.60.120.10">
    <property type="entry name" value="Jelly Rolls"/>
    <property type="match status" value="1"/>
</dbReference>
<dbReference type="InterPro" id="IPR014710">
    <property type="entry name" value="RmlC-like_jellyroll"/>
</dbReference>
<dbReference type="InterPro" id="IPR047121">
    <property type="entry name" value="YjiB-like"/>
</dbReference>
<dbReference type="PANTHER" id="PTHR36448:SF2">
    <property type="entry name" value="CUPIN TYPE-1 DOMAIN-CONTAINING PROTEIN"/>
    <property type="match status" value="1"/>
</dbReference>
<proteinExistence type="predicted"/>
<dbReference type="InterPro" id="IPR014500">
    <property type="entry name" value="UCP019307_cupin"/>
</dbReference>
<name>A0ABW9XQ99_9BACL</name>
<dbReference type="CDD" id="cd02219">
    <property type="entry name" value="cupin_YjlB-like"/>
    <property type="match status" value="1"/>
</dbReference>
<protein>
    <submittedName>
        <fullName evidence="2">Cupin domain-containing protein</fullName>
    </submittedName>
</protein>
<accession>A0ABW9XQ99</accession>
<dbReference type="InterPro" id="IPR011051">
    <property type="entry name" value="RmlC_Cupin_sf"/>
</dbReference>
<dbReference type="Proteomes" id="UP000665561">
    <property type="component" value="Unassembled WGS sequence"/>
</dbReference>
<evidence type="ECO:0000259" key="1">
    <source>
        <dbReference type="Pfam" id="PF07883"/>
    </source>
</evidence>
<dbReference type="InterPro" id="IPR013096">
    <property type="entry name" value="Cupin_2"/>
</dbReference>
<feature type="domain" description="Cupin type-2" evidence="1">
    <location>
        <begin position="57"/>
        <end position="107"/>
    </location>
</feature>
<dbReference type="PANTHER" id="PTHR36448">
    <property type="entry name" value="BLR7373 PROTEIN"/>
    <property type="match status" value="1"/>
</dbReference>
<keyword evidence="3" id="KW-1185">Reference proteome</keyword>
<dbReference type="PIRSF" id="PIRSF019307">
    <property type="entry name" value="UCP019307"/>
    <property type="match status" value="1"/>
</dbReference>
<dbReference type="SUPFAM" id="SSF51182">
    <property type="entry name" value="RmlC-like cupins"/>
    <property type="match status" value="1"/>
</dbReference>
<organism evidence="2 3">
    <name type="scientific">Paenibacillus glycinis</name>
    <dbReference type="NCBI Taxonomy" id="2697035"/>
    <lineage>
        <taxon>Bacteria</taxon>
        <taxon>Bacillati</taxon>
        <taxon>Bacillota</taxon>
        <taxon>Bacilli</taxon>
        <taxon>Bacillales</taxon>
        <taxon>Paenibacillaceae</taxon>
        <taxon>Paenibacillus</taxon>
    </lineage>
</organism>
<evidence type="ECO:0000313" key="3">
    <source>
        <dbReference type="Proteomes" id="UP000665561"/>
    </source>
</evidence>
<dbReference type="EMBL" id="JAAAMV010000009">
    <property type="protein sequence ID" value="NBD24800.1"/>
    <property type="molecule type" value="Genomic_DNA"/>
</dbReference>
<sequence length="167" mass="18157">MRMHLSTYFFEDDGRIPNNPVLPALVYAGAFRTAPHEAEATFNRNDWRNGWVNGVYAYHHYHGNSHEALAVLGGSALLMIGGENGNEIEVQAGDVLVLPAGTGHKLLRAGAGFSVAGAYPGGMSYNTRTGNAGERQRDLEDIRLVPLPDQDPVFGREGPLLANWKTK</sequence>
<dbReference type="Pfam" id="PF07883">
    <property type="entry name" value="Cupin_2"/>
    <property type="match status" value="1"/>
</dbReference>